<dbReference type="InterPro" id="IPR018490">
    <property type="entry name" value="cNMP-bd_dom_sf"/>
</dbReference>
<comment type="caution">
    <text evidence="2">The sequence shown here is derived from an EMBL/GenBank/DDBJ whole genome shotgun (WGS) entry which is preliminary data.</text>
</comment>
<keyword evidence="3" id="KW-1185">Reference proteome</keyword>
<evidence type="ECO:0000313" key="2">
    <source>
        <dbReference type="EMBL" id="TGE13464.1"/>
    </source>
</evidence>
<evidence type="ECO:0000313" key="3">
    <source>
        <dbReference type="Proteomes" id="UP000297739"/>
    </source>
</evidence>
<dbReference type="SMART" id="SM00100">
    <property type="entry name" value="cNMP"/>
    <property type="match status" value="1"/>
</dbReference>
<dbReference type="Gene3D" id="2.60.120.10">
    <property type="entry name" value="Jelly Rolls"/>
    <property type="match status" value="1"/>
</dbReference>
<dbReference type="OrthoDB" id="680421at2"/>
<protein>
    <submittedName>
        <fullName evidence="2">Crp/Fnr family transcriptional regulator</fullName>
    </submittedName>
</protein>
<dbReference type="Proteomes" id="UP000297739">
    <property type="component" value="Unassembled WGS sequence"/>
</dbReference>
<dbReference type="SUPFAM" id="SSF51206">
    <property type="entry name" value="cAMP-binding domain-like"/>
    <property type="match status" value="1"/>
</dbReference>
<sequence length="188" mass="21729">MSSFLTFLSALQPLSPELTAALLTSTTQETLPAHHQLLQPGQVARRIYFLETGLVRGYTLLHGREISSWFMQANDFVISILSFFTQQPSEECLELLEPAVVHSITYDQLQRLYHDFPEFNYIGRLLLEKYYVLSEQRAQHLRSRTAAERYELLLRAFPTVFQRVALHHIASHLGMAPETLSRLRNRQA</sequence>
<name>A0A4Z0PG70_9BACT</name>
<dbReference type="InterPro" id="IPR000595">
    <property type="entry name" value="cNMP-bd_dom"/>
</dbReference>
<dbReference type="AlphaFoldDB" id="A0A4Z0PG70"/>
<accession>A0A4Z0PG70</accession>
<gene>
    <name evidence="2" type="ORF">E5J99_19120</name>
</gene>
<feature type="domain" description="Cyclic nucleotide-binding" evidence="1">
    <location>
        <begin position="10"/>
        <end position="128"/>
    </location>
</feature>
<dbReference type="EMBL" id="SRLD01000053">
    <property type="protein sequence ID" value="TGE13464.1"/>
    <property type="molecule type" value="Genomic_DNA"/>
</dbReference>
<dbReference type="Pfam" id="PF00027">
    <property type="entry name" value="cNMP_binding"/>
    <property type="match status" value="1"/>
</dbReference>
<dbReference type="CDD" id="cd00038">
    <property type="entry name" value="CAP_ED"/>
    <property type="match status" value="1"/>
</dbReference>
<evidence type="ECO:0000259" key="1">
    <source>
        <dbReference type="SMART" id="SM00100"/>
    </source>
</evidence>
<dbReference type="InterPro" id="IPR014710">
    <property type="entry name" value="RmlC-like_jellyroll"/>
</dbReference>
<organism evidence="2 3">
    <name type="scientific">Hymenobacter elongatus</name>
    <dbReference type="NCBI Taxonomy" id="877208"/>
    <lineage>
        <taxon>Bacteria</taxon>
        <taxon>Pseudomonadati</taxon>
        <taxon>Bacteroidota</taxon>
        <taxon>Cytophagia</taxon>
        <taxon>Cytophagales</taxon>
        <taxon>Hymenobacteraceae</taxon>
        <taxon>Hymenobacter</taxon>
    </lineage>
</organism>
<proteinExistence type="predicted"/>
<reference evidence="2 3" key="1">
    <citation type="submission" date="2019-04" db="EMBL/GenBank/DDBJ databases">
        <authorList>
            <person name="Feng G."/>
            <person name="Zhang J."/>
            <person name="Zhu H."/>
        </authorList>
    </citation>
    <scope>NUCLEOTIDE SEQUENCE [LARGE SCALE GENOMIC DNA]</scope>
    <source>
        <strain evidence="2 3">JCM 17223</strain>
    </source>
</reference>
<dbReference type="RefSeq" id="WP_135499421.1">
    <property type="nucleotide sequence ID" value="NZ_SRLD01000053.1"/>
</dbReference>